<accession>A0A0K2U535</accession>
<feature type="chain" id="PRO_5036294077" evidence="1">
    <location>
        <begin position="32"/>
        <end position="112"/>
    </location>
</feature>
<reference evidence="2" key="2">
    <citation type="submission" date="2021-02" db="EMBL/GenBank/DDBJ databases">
        <authorList>
            <person name="Bekaert M."/>
        </authorList>
    </citation>
    <scope>NUCLEOTIDE SEQUENCE</scope>
    <source>
        <strain evidence="2">IoA-00</strain>
    </source>
</reference>
<dbReference type="EMBL" id="HACA01016008">
    <property type="protein sequence ID" value="CDW33369.1"/>
    <property type="molecule type" value="Transcribed_RNA"/>
</dbReference>
<evidence type="ECO:0000313" key="3">
    <source>
        <dbReference type="EMBL" id="CDW33369.1"/>
    </source>
</evidence>
<sequence length="112" mass="13102">MEANSIMISRFLTFSLVIFLSLSSFLQISESRFIENPQSNPERETLPDPLKYLEELEQIYSQYDRPKERRVGNNMASALKKLSQIKDFYNEAGRPRFGKRSGRAYELPLISY</sequence>
<evidence type="ECO:0000256" key="1">
    <source>
        <dbReference type="SAM" id="SignalP"/>
    </source>
</evidence>
<proteinExistence type="predicted"/>
<feature type="signal peptide" evidence="1">
    <location>
        <begin position="1"/>
        <end position="31"/>
    </location>
</feature>
<dbReference type="AlphaFoldDB" id="A0A0K2U535"/>
<dbReference type="EMBL" id="HG994590">
    <property type="protein sequence ID" value="CAF2807492.1"/>
    <property type="molecule type" value="Genomic_DNA"/>
</dbReference>
<gene>
    <name evidence="2" type="ORF">LSAA_3073</name>
</gene>
<dbReference type="Proteomes" id="UP000675881">
    <property type="component" value="Chromosome 11"/>
</dbReference>
<reference evidence="3" key="1">
    <citation type="submission" date="2014-05" db="EMBL/GenBank/DDBJ databases">
        <authorList>
            <person name="Chronopoulou M."/>
        </authorList>
    </citation>
    <scope>NUCLEOTIDE SEQUENCE</scope>
    <source>
        <tissue evidence="3">Whole organism</tissue>
    </source>
</reference>
<name>A0A0K2U535_LEPSM</name>
<evidence type="ECO:0000313" key="4">
    <source>
        <dbReference type="Proteomes" id="UP000675881"/>
    </source>
</evidence>
<evidence type="ECO:0000313" key="2">
    <source>
        <dbReference type="EMBL" id="CAF2807492.1"/>
    </source>
</evidence>
<organism evidence="3">
    <name type="scientific">Lepeophtheirus salmonis</name>
    <name type="common">Salmon louse</name>
    <name type="synonym">Caligus salmonis</name>
    <dbReference type="NCBI Taxonomy" id="72036"/>
    <lineage>
        <taxon>Eukaryota</taxon>
        <taxon>Metazoa</taxon>
        <taxon>Ecdysozoa</taxon>
        <taxon>Arthropoda</taxon>
        <taxon>Crustacea</taxon>
        <taxon>Multicrustacea</taxon>
        <taxon>Hexanauplia</taxon>
        <taxon>Copepoda</taxon>
        <taxon>Siphonostomatoida</taxon>
        <taxon>Caligidae</taxon>
        <taxon>Lepeophtheirus</taxon>
    </lineage>
</organism>
<keyword evidence="4" id="KW-1185">Reference proteome</keyword>
<keyword evidence="1" id="KW-0732">Signal</keyword>
<protein>
    <submittedName>
        <fullName evidence="2">(salmon louse) hypothetical protein</fullName>
    </submittedName>
</protein>